<dbReference type="GO" id="GO:0012505">
    <property type="term" value="C:endomembrane system"/>
    <property type="evidence" value="ECO:0007669"/>
    <property type="project" value="UniProtKB-SubCell"/>
</dbReference>
<dbReference type="InterPro" id="IPR002013">
    <property type="entry name" value="SAC_dom"/>
</dbReference>
<reference evidence="6" key="1">
    <citation type="submission" date="2021-05" db="EMBL/GenBank/DDBJ databases">
        <authorList>
            <person name="Alioto T."/>
            <person name="Alioto T."/>
            <person name="Gomez Garrido J."/>
        </authorList>
    </citation>
    <scope>NUCLEOTIDE SEQUENCE</scope>
</reference>
<evidence type="ECO:0000313" key="6">
    <source>
        <dbReference type="EMBL" id="CAG6608032.1"/>
    </source>
</evidence>
<evidence type="ECO:0000256" key="1">
    <source>
        <dbReference type="ARBA" id="ARBA00004308"/>
    </source>
</evidence>
<dbReference type="PROSITE" id="PS50275">
    <property type="entry name" value="SAC"/>
    <property type="match status" value="1"/>
</dbReference>
<dbReference type="AlphaFoldDB" id="A0A8D8PM46"/>
<dbReference type="InterPro" id="IPR043573">
    <property type="entry name" value="Fig4-like"/>
</dbReference>
<sequence length="891" mass="100710">MILQEGNQKFLPLICPLQKIALYATKTKYLIVGSNNAHTKFRVLKIDRTEPTDLVLVDDKVVYTVEEIKQMTNPMDGNRPRGDASQGGIKKLVSAFGIVGFVRFLEGYYLILVTKRRRVAVINNHTIYKIEDTSMEYIPNQASRITHPDETRYVKMFQSIDLSSNFYFSYSYDITHSLQINMAPPRHISSLTPDKYTSRVDYSHITPQPPSQTSSPDELFPTEPPSNTSVLYGVRTQPNRRFVWNSHLLSSVEQDLHPDWLLFIMHGFVGQSNVSIFGRSVYVTLVARRSNKYAGTRFLKRGANFYGDVANEVETEQIVEDLGLSRSISSFVQMRGSIPAHWSQDITKMVAKPAITLDLNDPFYTAAGAHFNSLLRRYGAPTIILNLVKKREKKKHESQLSEELHSAVNYLNQFLPPDFAIEYLTFDMARMNKGKEANVMWKLADIAQGAISKTGLFCVSKGKGVSYQTGIVRVNCVDCLDRTNTAQFAVGKCALALQLAALGLLPKTSLDFDSDCVRLLEVLYEDHGDTLALQYGGSQLVHRIKTYRKTAPWTSQGNDIMQTLSRYYSNTFSDAEKQHAMNVFLGLFIPEDNAPPIWELPNDYYLHHPQAVGVAPTVYRFPQTQWWDEDVMKCLPQAYDQVEKRCLQVVLPLSEHWECVDVYAAYHRPDELTTLDESYPFKITHSVKDFMPQGVTDFSPFTVRVRDAWRREREANRDNTVVKNPSLTGASSTSSLTSSASSSDLSDDDTSEAYRQGDSKGDSMSKESSVTFEQLFPSTKQVYGVDIQGPDRHNYLIYKRYTLIGKSSSTPISQIGGDDPSSPLLTSIPVLKCLSDFGTQCSESVPVPIVSEESRAIYREYLERLGGAKEPSEQTLDKYRKYCANELYVFS</sequence>
<dbReference type="PANTHER" id="PTHR45738:SF5">
    <property type="entry name" value="POLYPHOSPHOINOSITIDE PHOSPHATASE"/>
    <property type="match status" value="1"/>
</dbReference>
<protein>
    <submittedName>
        <fullName evidence="6">Polyphosphoinositide phosphatase</fullName>
    </submittedName>
</protein>
<dbReference type="PANTHER" id="PTHR45738">
    <property type="entry name" value="POLYPHOSPHOINOSITIDE PHOSPHATASE"/>
    <property type="match status" value="1"/>
</dbReference>
<keyword evidence="2" id="KW-0378">Hydrolase</keyword>
<comment type="subcellular location">
    <subcellularLocation>
        <location evidence="1">Endomembrane system</location>
    </subcellularLocation>
</comment>
<dbReference type="Pfam" id="PF02383">
    <property type="entry name" value="Syja_N"/>
    <property type="match status" value="1"/>
</dbReference>
<feature type="domain" description="SAC" evidence="5">
    <location>
        <begin position="157"/>
        <end position="537"/>
    </location>
</feature>
<evidence type="ECO:0000259" key="5">
    <source>
        <dbReference type="PROSITE" id="PS50275"/>
    </source>
</evidence>
<evidence type="ECO:0000256" key="4">
    <source>
        <dbReference type="SAM" id="MobiDB-lite"/>
    </source>
</evidence>
<name>A0A8D8PM46_9HEMI</name>
<organism evidence="6">
    <name type="scientific">Cacopsylla melanoneura</name>
    <dbReference type="NCBI Taxonomy" id="428564"/>
    <lineage>
        <taxon>Eukaryota</taxon>
        <taxon>Metazoa</taxon>
        <taxon>Ecdysozoa</taxon>
        <taxon>Arthropoda</taxon>
        <taxon>Hexapoda</taxon>
        <taxon>Insecta</taxon>
        <taxon>Pterygota</taxon>
        <taxon>Neoptera</taxon>
        <taxon>Paraneoptera</taxon>
        <taxon>Hemiptera</taxon>
        <taxon>Sternorrhyncha</taxon>
        <taxon>Psylloidea</taxon>
        <taxon>Psyllidae</taxon>
        <taxon>Psyllinae</taxon>
        <taxon>Cacopsylla</taxon>
    </lineage>
</organism>
<feature type="compositionally biased region" description="Basic and acidic residues" evidence="4">
    <location>
        <begin position="755"/>
        <end position="765"/>
    </location>
</feature>
<feature type="region of interest" description="Disordered" evidence="4">
    <location>
        <begin position="716"/>
        <end position="770"/>
    </location>
</feature>
<evidence type="ECO:0000256" key="3">
    <source>
        <dbReference type="ARBA" id="ARBA00023136"/>
    </source>
</evidence>
<dbReference type="GO" id="GO:0043813">
    <property type="term" value="F:phosphatidylinositol-3,5-bisphosphate 5-phosphatase activity"/>
    <property type="evidence" value="ECO:0007669"/>
    <property type="project" value="InterPro"/>
</dbReference>
<dbReference type="GO" id="GO:0046856">
    <property type="term" value="P:phosphatidylinositol dephosphorylation"/>
    <property type="evidence" value="ECO:0007669"/>
    <property type="project" value="InterPro"/>
</dbReference>
<proteinExistence type="predicted"/>
<dbReference type="EMBL" id="HBUF01009926">
    <property type="protein sequence ID" value="CAG6608032.1"/>
    <property type="molecule type" value="Transcribed_RNA"/>
</dbReference>
<feature type="region of interest" description="Disordered" evidence="4">
    <location>
        <begin position="201"/>
        <end position="223"/>
    </location>
</feature>
<accession>A0A8D8PM46</accession>
<feature type="compositionally biased region" description="Low complexity" evidence="4">
    <location>
        <begin position="726"/>
        <end position="744"/>
    </location>
</feature>
<evidence type="ECO:0000256" key="2">
    <source>
        <dbReference type="ARBA" id="ARBA00022801"/>
    </source>
</evidence>
<keyword evidence="3" id="KW-0472">Membrane</keyword>